<comment type="similarity">
    <text evidence="2">Belongs to the cytochrome c family.</text>
</comment>
<organism evidence="23">
    <name type="scientific">Capitella teleta</name>
    <name type="common">Polychaete worm</name>
    <dbReference type="NCBI Taxonomy" id="283909"/>
    <lineage>
        <taxon>Eukaryota</taxon>
        <taxon>Metazoa</taxon>
        <taxon>Spiralia</taxon>
        <taxon>Lophotrochozoa</taxon>
        <taxon>Annelida</taxon>
        <taxon>Polychaeta</taxon>
        <taxon>Sedentaria</taxon>
        <taxon>Scolecida</taxon>
        <taxon>Capitellidae</taxon>
        <taxon>Capitella</taxon>
    </lineage>
</organism>
<dbReference type="PROSITE" id="PS51007">
    <property type="entry name" value="CYTC"/>
    <property type="match status" value="1"/>
</dbReference>
<evidence type="ECO:0000256" key="9">
    <source>
        <dbReference type="ARBA" id="ARBA00022982"/>
    </source>
</evidence>
<dbReference type="PRINTS" id="PR00603">
    <property type="entry name" value="CYTOCHROMEC1"/>
</dbReference>
<dbReference type="PANTHER" id="PTHR10266">
    <property type="entry name" value="CYTOCHROME C1"/>
    <property type="match status" value="1"/>
</dbReference>
<dbReference type="GO" id="GO:0005743">
    <property type="term" value="C:mitochondrial inner membrane"/>
    <property type="evidence" value="ECO:0007669"/>
    <property type="project" value="UniProtKB-SubCell"/>
</dbReference>
<evidence type="ECO:0000256" key="6">
    <source>
        <dbReference type="ARBA" id="ARBA00022692"/>
    </source>
</evidence>
<dbReference type="InterPro" id="IPR021157">
    <property type="entry name" value="Cyt_c1_TM_anchor_C"/>
</dbReference>
<dbReference type="SUPFAM" id="SSF46626">
    <property type="entry name" value="Cytochrome c"/>
    <property type="match status" value="1"/>
</dbReference>
<dbReference type="OrthoDB" id="5925at2759"/>
<dbReference type="AlphaFoldDB" id="R7T6V8"/>
<feature type="binding site" description="covalent" evidence="20">
    <location>
        <position position="104"/>
    </location>
    <ligand>
        <name>heme c</name>
        <dbReference type="ChEBI" id="CHEBI:61717"/>
    </ligand>
</feature>
<reference evidence="25" key="1">
    <citation type="submission" date="2012-12" db="EMBL/GenBank/DDBJ databases">
        <authorList>
            <person name="Hellsten U."/>
            <person name="Grimwood J."/>
            <person name="Chapman J.A."/>
            <person name="Shapiro H."/>
            <person name="Aerts A."/>
            <person name="Otillar R.P."/>
            <person name="Terry A.Y."/>
            <person name="Boore J.L."/>
            <person name="Simakov O."/>
            <person name="Marletaz F."/>
            <person name="Cho S.-J."/>
            <person name="Edsinger-Gonzales E."/>
            <person name="Havlak P."/>
            <person name="Kuo D.-H."/>
            <person name="Larsson T."/>
            <person name="Lv J."/>
            <person name="Arendt D."/>
            <person name="Savage R."/>
            <person name="Osoegawa K."/>
            <person name="de Jong P."/>
            <person name="Lindberg D.R."/>
            <person name="Seaver E.C."/>
            <person name="Weisblat D.A."/>
            <person name="Putnam N.H."/>
            <person name="Grigoriev I.V."/>
            <person name="Rokhsar D.S."/>
        </authorList>
    </citation>
    <scope>NUCLEOTIDE SEQUENCE</scope>
    <source>
        <strain evidence="25">I ESC-2004</strain>
    </source>
</reference>
<evidence type="ECO:0000256" key="18">
    <source>
        <dbReference type="ARBA" id="ARBA00062753"/>
    </source>
</evidence>
<protein>
    <recommendedName>
        <fullName evidence="14">Cytochrome c1, heme protein, mitochondrial</fullName>
    </recommendedName>
    <alternativeName>
        <fullName evidence="17">Complex III subunit 4</fullName>
    </alternativeName>
    <alternativeName>
        <fullName evidence="16">Complex III subunit IV</fullName>
    </alternativeName>
    <alternativeName>
        <fullName evidence="15">Cytochrome b-c1 complex subunit 4</fullName>
    </alternativeName>
    <alternativeName>
        <fullName evidence="19">Ubiquinol-cytochrome-c reductase complex cytochrome c1 subunit</fullName>
    </alternativeName>
</protein>
<dbReference type="PANTHER" id="PTHR10266:SF3">
    <property type="entry name" value="CYTOCHROME C1, HEME PROTEIN, MITOCHONDRIAL"/>
    <property type="match status" value="1"/>
</dbReference>
<keyword evidence="5" id="KW-0679">Respiratory chain</keyword>
<evidence type="ECO:0000313" key="25">
    <source>
        <dbReference type="Proteomes" id="UP000014760"/>
    </source>
</evidence>
<keyword evidence="9" id="KW-0249">Electron transport</keyword>
<evidence type="ECO:0000256" key="19">
    <source>
        <dbReference type="ARBA" id="ARBA00079825"/>
    </source>
</evidence>
<evidence type="ECO:0000256" key="4">
    <source>
        <dbReference type="ARBA" id="ARBA00022617"/>
    </source>
</evidence>
<evidence type="ECO:0000256" key="8">
    <source>
        <dbReference type="ARBA" id="ARBA00022792"/>
    </source>
</evidence>
<evidence type="ECO:0000256" key="13">
    <source>
        <dbReference type="ARBA" id="ARBA00023136"/>
    </source>
</evidence>
<feature type="binding site" description="axial binding residue" evidence="20">
    <location>
        <position position="105"/>
    </location>
    <ligand>
        <name>heme c</name>
        <dbReference type="ChEBI" id="CHEBI:61717"/>
    </ligand>
    <ligandPart>
        <name>Fe</name>
        <dbReference type="ChEBI" id="CHEBI:18248"/>
    </ligandPart>
</feature>
<keyword evidence="3" id="KW-0813">Transport</keyword>
<dbReference type="GO" id="GO:0046872">
    <property type="term" value="F:metal ion binding"/>
    <property type="evidence" value="ECO:0007669"/>
    <property type="project" value="UniProtKB-KW"/>
</dbReference>
<evidence type="ECO:0000256" key="15">
    <source>
        <dbReference type="ARBA" id="ARBA00041262"/>
    </source>
</evidence>
<evidence type="ECO:0000256" key="12">
    <source>
        <dbReference type="ARBA" id="ARBA00023128"/>
    </source>
</evidence>
<comment type="subcellular location">
    <subcellularLocation>
        <location evidence="1">Mitochondrion inner membrane</location>
    </subcellularLocation>
</comment>
<name>R7T6V8_CAPTE</name>
<dbReference type="EnsemblMetazoa" id="CapteT177920">
    <property type="protein sequence ID" value="CapteP177920"/>
    <property type="gene ID" value="CapteG177920"/>
</dbReference>
<accession>R7T6V8</accession>
<comment type="cofactor">
    <cofactor evidence="20">
        <name>heme c</name>
        <dbReference type="ChEBI" id="CHEBI:61717"/>
    </cofactor>
    <text evidence="20">Binds 1 heme c group covalently per subunit.</text>
</comment>
<gene>
    <name evidence="23" type="ORF">CAPTEDRAFT_177920</name>
</gene>
<dbReference type="Pfam" id="PF02167">
    <property type="entry name" value="Cytochrom_C1"/>
    <property type="match status" value="1"/>
</dbReference>
<evidence type="ECO:0000256" key="2">
    <source>
        <dbReference type="ARBA" id="ARBA00006488"/>
    </source>
</evidence>
<evidence type="ECO:0000313" key="23">
    <source>
        <dbReference type="EMBL" id="ELT89255.1"/>
    </source>
</evidence>
<evidence type="ECO:0000256" key="5">
    <source>
        <dbReference type="ARBA" id="ARBA00022660"/>
    </source>
</evidence>
<evidence type="ECO:0000256" key="20">
    <source>
        <dbReference type="PIRSR" id="PIRSR602326-1"/>
    </source>
</evidence>
<comment type="subunit">
    <text evidence="18">Component of the ubiquinol-cytochrome c oxidoreductase (cytochrome b-c1 complex, complex III, CIII), a multisubunit enzyme composed of 11 subunits. The complex is composed of 3 respiratory subunits cytochrome b, cytochrome c1 and Rieske protein UQCRFS1, 2 core protein subunits UQCRC1/QCR1 and UQCRC2/QCR2, and 6 low-molecular weight protein subunits UQCRH/QCR6, UQCRB/QCR7, UQCRQ/QCR8, UQCR10/QCR9, UQCR11/QCR10 and subunit 9, the cleavage product of Rieske protein UQCRFS1. The complex exists as an obligatory dimer and forms supercomplexes (SCs) in the inner mitochondrial membrane with NADH-ubiquinone oxidoreductase (complex I, CI) and cytochrome c oxidase (complex IV, CIV), resulting in different assemblies (supercomplex SCI(1)III(2)IV(1) and megacomplex MCI(2)III(2)IV(2)). Interacts with FLVCR2; this interaction occurs in the absence of heme and is disrupted upon heme binding.</text>
</comment>
<reference evidence="24" key="3">
    <citation type="submission" date="2015-06" db="UniProtKB">
        <authorList>
            <consortium name="EnsemblMetazoa"/>
        </authorList>
    </citation>
    <scope>IDENTIFICATION</scope>
</reference>
<dbReference type="FunFam" id="1.10.760.10:FF:000002">
    <property type="entry name" value="Cytochrome c1, heme protein"/>
    <property type="match status" value="1"/>
</dbReference>
<evidence type="ECO:0000256" key="1">
    <source>
        <dbReference type="ARBA" id="ARBA00004273"/>
    </source>
</evidence>
<dbReference type="GO" id="GO:0006122">
    <property type="term" value="P:mitochondrial electron transport, ubiquinol to cytochrome c"/>
    <property type="evidence" value="ECO:0007669"/>
    <property type="project" value="TreeGrafter"/>
</dbReference>
<dbReference type="HOGENOM" id="CLU_040334_1_0_1"/>
<dbReference type="OMA" id="WVKKFKW"/>
<feature type="binding site" description="covalent" evidence="20">
    <location>
        <position position="101"/>
    </location>
    <ligand>
        <name>heme c</name>
        <dbReference type="ChEBI" id="CHEBI:61717"/>
    </ligand>
</feature>
<evidence type="ECO:0000256" key="3">
    <source>
        <dbReference type="ARBA" id="ARBA00022448"/>
    </source>
</evidence>
<keyword evidence="12" id="KW-0496">Mitochondrion</keyword>
<evidence type="ECO:0000256" key="17">
    <source>
        <dbReference type="ARBA" id="ARBA00041779"/>
    </source>
</evidence>
<feature type="binding site" description="covalent" evidence="20">
    <location>
        <position position="224"/>
    </location>
    <ligand>
        <name>heme c</name>
        <dbReference type="ChEBI" id="CHEBI:61717"/>
    </ligand>
</feature>
<keyword evidence="6 21" id="KW-0812">Transmembrane</keyword>
<keyword evidence="25" id="KW-1185">Reference proteome</keyword>
<keyword evidence="7 20" id="KW-0479">Metal-binding</keyword>
<dbReference type="FunCoup" id="R7T6V8">
    <property type="interactions" value="1578"/>
</dbReference>
<feature type="domain" description="Cytochrome c" evidence="22">
    <location>
        <begin position="88"/>
        <end position="240"/>
    </location>
</feature>
<dbReference type="InterPro" id="IPR009056">
    <property type="entry name" value="Cyt_c-like_dom"/>
</dbReference>
<evidence type="ECO:0000256" key="14">
    <source>
        <dbReference type="ARBA" id="ARBA00040084"/>
    </source>
</evidence>
<dbReference type="FunFam" id="1.20.5.100:FF:000003">
    <property type="entry name" value="Cytochrome c1, heme protein, mitochondrial"/>
    <property type="match status" value="1"/>
</dbReference>
<dbReference type="STRING" id="283909.R7T6V8"/>
<evidence type="ECO:0000256" key="7">
    <source>
        <dbReference type="ARBA" id="ARBA00022723"/>
    </source>
</evidence>
<sequence length="304" mass="33727">MAALFGRTARQALCRAPNGVCCQQKANFSFKKLSTGKKVGLGLLGATTAGAVSVGAALQYSVSAMDLILHPPHLPWSHSGVLDSLDHASIRRGYYVYKQVCAACHSMDFIAYRELVGVIFDEDEAKAEAAEVMVKDGPDEEGKMFERPGKLSDRFPNPYENEEAAKAANNGALPPDLTYIVKARHGGEDYIFSLLTGYCDPPAGVDIKEGTYFNPYFLGGAISMAQALYNEIIEYEDGTPATQSQLAKDVCTFLKWTSEPEHDIRKRYAIKFFALMALITPLAFWYKRFKWSVVKSRKIVFKKY</sequence>
<dbReference type="EMBL" id="KB311442">
    <property type="protein sequence ID" value="ELT89255.1"/>
    <property type="molecule type" value="Genomic_DNA"/>
</dbReference>
<keyword evidence="10 21" id="KW-1133">Transmembrane helix</keyword>
<dbReference type="Proteomes" id="UP000014760">
    <property type="component" value="Unassembled WGS sequence"/>
</dbReference>
<proteinExistence type="inferred from homology"/>
<keyword evidence="11 20" id="KW-0408">Iron</keyword>
<keyword evidence="8" id="KW-0999">Mitochondrion inner membrane</keyword>
<keyword evidence="13 21" id="KW-0472">Membrane</keyword>
<dbReference type="InterPro" id="IPR036909">
    <property type="entry name" value="Cyt_c-like_dom_sf"/>
</dbReference>
<evidence type="ECO:0000259" key="22">
    <source>
        <dbReference type="PROSITE" id="PS51007"/>
    </source>
</evidence>
<reference evidence="23 25" key="2">
    <citation type="journal article" date="2013" name="Nature">
        <title>Insights into bilaterian evolution from three spiralian genomes.</title>
        <authorList>
            <person name="Simakov O."/>
            <person name="Marletaz F."/>
            <person name="Cho S.J."/>
            <person name="Edsinger-Gonzales E."/>
            <person name="Havlak P."/>
            <person name="Hellsten U."/>
            <person name="Kuo D.H."/>
            <person name="Larsson T."/>
            <person name="Lv J."/>
            <person name="Arendt D."/>
            <person name="Savage R."/>
            <person name="Osoegawa K."/>
            <person name="de Jong P."/>
            <person name="Grimwood J."/>
            <person name="Chapman J.A."/>
            <person name="Shapiro H."/>
            <person name="Aerts A."/>
            <person name="Otillar R.P."/>
            <person name="Terry A.Y."/>
            <person name="Boore J.L."/>
            <person name="Grigoriev I.V."/>
            <person name="Lindberg D.R."/>
            <person name="Seaver E.C."/>
            <person name="Weisblat D.A."/>
            <person name="Putnam N.H."/>
            <person name="Rokhsar D.S."/>
        </authorList>
    </citation>
    <scope>NUCLEOTIDE SEQUENCE</scope>
    <source>
        <strain evidence="23 25">I ESC-2004</strain>
    </source>
</reference>
<dbReference type="Gene3D" id="1.20.5.100">
    <property type="entry name" value="Cytochrome c1, transmembrane anchor, C-terminal"/>
    <property type="match status" value="1"/>
</dbReference>
<evidence type="ECO:0000256" key="16">
    <source>
        <dbReference type="ARBA" id="ARBA00041724"/>
    </source>
</evidence>
<evidence type="ECO:0000256" key="10">
    <source>
        <dbReference type="ARBA" id="ARBA00022989"/>
    </source>
</evidence>
<dbReference type="Gene3D" id="1.10.760.10">
    <property type="entry name" value="Cytochrome c-like domain"/>
    <property type="match status" value="1"/>
</dbReference>
<feature type="transmembrane region" description="Helical" evidence="21">
    <location>
        <begin position="268"/>
        <end position="286"/>
    </location>
</feature>
<evidence type="ECO:0000256" key="21">
    <source>
        <dbReference type="SAM" id="Phobius"/>
    </source>
</evidence>
<dbReference type="GO" id="GO:0009055">
    <property type="term" value="F:electron transfer activity"/>
    <property type="evidence" value="ECO:0007669"/>
    <property type="project" value="InterPro"/>
</dbReference>
<dbReference type="SUPFAM" id="SSF81496">
    <property type="entry name" value="Cytochrome c1 subunit of cytochrome bc1 complex (Ubiquinol-cytochrome c reductase), transmembrane anchor"/>
    <property type="match status" value="1"/>
</dbReference>
<dbReference type="InterPro" id="IPR002326">
    <property type="entry name" value="Cyt_c1"/>
</dbReference>
<evidence type="ECO:0000313" key="24">
    <source>
        <dbReference type="EnsemblMetazoa" id="CapteP177920"/>
    </source>
</evidence>
<evidence type="ECO:0000256" key="11">
    <source>
        <dbReference type="ARBA" id="ARBA00023004"/>
    </source>
</evidence>
<dbReference type="EMBL" id="AMQN01014942">
    <property type="status" value="NOT_ANNOTATED_CDS"/>
    <property type="molecule type" value="Genomic_DNA"/>
</dbReference>
<keyword evidence="4 20" id="KW-0349">Heme</keyword>
<dbReference type="GO" id="GO:0020037">
    <property type="term" value="F:heme binding"/>
    <property type="evidence" value="ECO:0007669"/>
    <property type="project" value="InterPro"/>
</dbReference>